<evidence type="ECO:0000256" key="9">
    <source>
        <dbReference type="PIRSR" id="PIRSR600823-3"/>
    </source>
</evidence>
<dbReference type="SUPFAM" id="SSF48113">
    <property type="entry name" value="Heme-dependent peroxidases"/>
    <property type="match status" value="1"/>
</dbReference>
<dbReference type="Gene3D" id="1.10.520.10">
    <property type="match status" value="2"/>
</dbReference>
<evidence type="ECO:0000256" key="4">
    <source>
        <dbReference type="ARBA" id="ARBA00022559"/>
    </source>
</evidence>
<feature type="site" description="Transition state stabilizer" evidence="10">
    <location>
        <position position="43"/>
    </location>
</feature>
<dbReference type="PRINTS" id="PR00461">
    <property type="entry name" value="PLPEROXIDASE"/>
</dbReference>
<evidence type="ECO:0000256" key="12">
    <source>
        <dbReference type="RuleBase" id="RU004241"/>
    </source>
</evidence>
<keyword evidence="9" id="KW-0106">Calcium</keyword>
<keyword evidence="4" id="KW-0575">Peroxidase</keyword>
<protein>
    <recommendedName>
        <fullName evidence="3">peroxidase</fullName>
        <ecNumber evidence="3">1.11.1.7</ecNumber>
    </recommendedName>
</protein>
<keyword evidence="7" id="KW-0560">Oxidoreductase</keyword>
<feature type="disulfide bond" evidence="11">
    <location>
        <begin position="157"/>
        <end position="189"/>
    </location>
</feature>
<dbReference type="Pfam" id="PF00141">
    <property type="entry name" value="peroxidase"/>
    <property type="match status" value="1"/>
</dbReference>
<evidence type="ECO:0000256" key="5">
    <source>
        <dbReference type="ARBA" id="ARBA00022617"/>
    </source>
</evidence>
<dbReference type="GO" id="GO:0046872">
    <property type="term" value="F:metal ion binding"/>
    <property type="evidence" value="ECO:0007669"/>
    <property type="project" value="UniProtKB-KW"/>
</dbReference>
<dbReference type="GO" id="GO:0006979">
    <property type="term" value="P:response to oxidative stress"/>
    <property type="evidence" value="ECO:0007669"/>
    <property type="project" value="InterPro"/>
</dbReference>
<evidence type="ECO:0000256" key="1">
    <source>
        <dbReference type="ARBA" id="ARBA00000189"/>
    </source>
</evidence>
<evidence type="ECO:0000313" key="14">
    <source>
        <dbReference type="EMBL" id="KCW87909.1"/>
    </source>
</evidence>
<gene>
    <name evidence="14" type="ORF">EUGRSUZ_A00297</name>
</gene>
<dbReference type="InParanoid" id="A0A059DBR5"/>
<feature type="domain" description="Plant heme peroxidase family profile" evidence="13">
    <location>
        <begin position="6"/>
        <end position="272"/>
    </location>
</feature>
<dbReference type="STRING" id="71139.A0A059DBR5"/>
<dbReference type="InterPro" id="IPR002016">
    <property type="entry name" value="Haem_peroxidase"/>
</dbReference>
<keyword evidence="5" id="KW-0349">Heme</keyword>
<feature type="binding site" evidence="9">
    <location>
        <position position="54"/>
    </location>
    <ligand>
        <name>Ca(2+)</name>
        <dbReference type="ChEBI" id="CHEBI:29108"/>
        <label>1</label>
    </ligand>
</feature>
<keyword evidence="11" id="KW-1015">Disulfide bond</keyword>
<evidence type="ECO:0000259" key="13">
    <source>
        <dbReference type="PROSITE" id="PS50873"/>
    </source>
</evidence>
<comment type="catalytic activity">
    <reaction evidence="1">
        <text>2 a phenolic donor + H2O2 = 2 a phenolic radical donor + 2 H2O</text>
        <dbReference type="Rhea" id="RHEA:56136"/>
        <dbReference type="ChEBI" id="CHEBI:15377"/>
        <dbReference type="ChEBI" id="CHEBI:16240"/>
        <dbReference type="ChEBI" id="CHEBI:139520"/>
        <dbReference type="ChEBI" id="CHEBI:139521"/>
        <dbReference type="EC" id="1.11.1.7"/>
    </reaction>
</comment>
<accession>A0A059DBR5</accession>
<evidence type="ECO:0000256" key="6">
    <source>
        <dbReference type="ARBA" id="ARBA00022723"/>
    </source>
</evidence>
<evidence type="ECO:0000256" key="11">
    <source>
        <dbReference type="PIRSR" id="PIRSR600823-5"/>
    </source>
</evidence>
<proteinExistence type="inferred from homology"/>
<dbReference type="PANTHER" id="PTHR31235">
    <property type="entry name" value="PEROXIDASE 25-RELATED"/>
    <property type="match status" value="1"/>
</dbReference>
<dbReference type="GO" id="GO:0004601">
    <property type="term" value="F:peroxidase activity"/>
    <property type="evidence" value="ECO:0000318"/>
    <property type="project" value="GO_Central"/>
</dbReference>
<dbReference type="GO" id="GO:0020037">
    <property type="term" value="F:heme binding"/>
    <property type="evidence" value="ECO:0007669"/>
    <property type="project" value="InterPro"/>
</dbReference>
<reference evidence="14" key="1">
    <citation type="submission" date="2013-07" db="EMBL/GenBank/DDBJ databases">
        <title>The genome of Eucalyptus grandis.</title>
        <authorList>
            <person name="Schmutz J."/>
            <person name="Hayes R."/>
            <person name="Myburg A."/>
            <person name="Tuskan G."/>
            <person name="Grattapaglia D."/>
            <person name="Rokhsar D.S."/>
        </authorList>
    </citation>
    <scope>NUCLEOTIDE SEQUENCE</scope>
    <source>
        <tissue evidence="14">Leaf extractions</tissue>
    </source>
</reference>
<evidence type="ECO:0000256" key="8">
    <source>
        <dbReference type="ARBA" id="ARBA00023004"/>
    </source>
</evidence>
<dbReference type="GO" id="GO:0006950">
    <property type="term" value="P:response to stress"/>
    <property type="evidence" value="ECO:0000318"/>
    <property type="project" value="GO_Central"/>
</dbReference>
<organism evidence="14">
    <name type="scientific">Eucalyptus grandis</name>
    <name type="common">Flooded gum</name>
    <dbReference type="NCBI Taxonomy" id="71139"/>
    <lineage>
        <taxon>Eukaryota</taxon>
        <taxon>Viridiplantae</taxon>
        <taxon>Streptophyta</taxon>
        <taxon>Embryophyta</taxon>
        <taxon>Tracheophyta</taxon>
        <taxon>Spermatophyta</taxon>
        <taxon>Magnoliopsida</taxon>
        <taxon>eudicotyledons</taxon>
        <taxon>Gunneridae</taxon>
        <taxon>Pentapetalae</taxon>
        <taxon>rosids</taxon>
        <taxon>malvids</taxon>
        <taxon>Myrtales</taxon>
        <taxon>Myrtaceae</taxon>
        <taxon>Myrtoideae</taxon>
        <taxon>Eucalypteae</taxon>
        <taxon>Eucalyptus</taxon>
    </lineage>
</organism>
<dbReference type="GO" id="GO:0009505">
    <property type="term" value="C:plant-type cell wall"/>
    <property type="evidence" value="ECO:0000318"/>
    <property type="project" value="GO_Central"/>
</dbReference>
<sequence>MDPPQKLQWLYYQNSCPDAEKYVRDQVEFYWKQDRTLALKLIRLLYSDCFITLSLLGLPMEMIDKVKEVLEQHFPGDFSCTDIINLAAKDAVVLVGGTSYPIPTGRRDGNSSSAKSVDLFFRPYLEMGQIAIPWKAVPGYFKSKGLNVLFLTTLRGCSFIPDRLYDFNKTGEPDPSMDPTFLSQLREQCPPNSTNLAYLNPDLGSSYSFGNSFYSRVRHHQAVLGINQQIASNFDSSLIAWEYDVRFGDFQKMFGMSTIRMGNIKLLPEDQG</sequence>
<feature type="binding site" evidence="9">
    <location>
        <position position="48"/>
    </location>
    <ligand>
        <name>Ca(2+)</name>
        <dbReference type="ChEBI" id="CHEBI:29108"/>
        <label>1</label>
    </ligand>
</feature>
<feature type="binding site" evidence="9">
    <location>
        <position position="202"/>
    </location>
    <ligand>
        <name>Ca(2+)</name>
        <dbReference type="ChEBI" id="CHEBI:29108"/>
        <label>2</label>
    </ligand>
</feature>
<evidence type="ECO:0000256" key="2">
    <source>
        <dbReference type="ARBA" id="ARBA00001970"/>
    </source>
</evidence>
<name>A0A059DBR5_EUCGR</name>
<dbReference type="EC" id="1.11.1.7" evidence="3"/>
<comment type="similarity">
    <text evidence="12">Belongs to the peroxidase family.</text>
</comment>
<keyword evidence="8" id="KW-0408">Iron</keyword>
<evidence type="ECO:0000256" key="3">
    <source>
        <dbReference type="ARBA" id="ARBA00012313"/>
    </source>
</evidence>
<dbReference type="Gramene" id="KCW87909">
    <property type="protein sequence ID" value="KCW87909"/>
    <property type="gene ID" value="EUGRSUZ_A00297"/>
</dbReference>
<evidence type="ECO:0000256" key="7">
    <source>
        <dbReference type="ARBA" id="ARBA00023002"/>
    </source>
</evidence>
<dbReference type="PROSITE" id="PS50873">
    <property type="entry name" value="PEROXIDASE_4"/>
    <property type="match status" value="1"/>
</dbReference>
<dbReference type="GO" id="GO:0140825">
    <property type="term" value="F:lactoperoxidase activity"/>
    <property type="evidence" value="ECO:0007669"/>
    <property type="project" value="UniProtKB-EC"/>
</dbReference>
<dbReference type="EMBL" id="KK198753">
    <property type="protein sequence ID" value="KCW87909.1"/>
    <property type="molecule type" value="Genomic_DNA"/>
</dbReference>
<dbReference type="InterPro" id="IPR010255">
    <property type="entry name" value="Haem_peroxidase_sf"/>
</dbReference>
<dbReference type="PRINTS" id="PR00458">
    <property type="entry name" value="PEROXIDASE"/>
</dbReference>
<comment type="cofactor">
    <cofactor evidence="9">
        <name>Ca(2+)</name>
        <dbReference type="ChEBI" id="CHEBI:29108"/>
    </cofactor>
    <text evidence="9">Binds 2 calcium ions per subunit.</text>
</comment>
<evidence type="ECO:0000256" key="10">
    <source>
        <dbReference type="PIRSR" id="PIRSR600823-4"/>
    </source>
</evidence>
<keyword evidence="6 9" id="KW-0479">Metal-binding</keyword>
<dbReference type="Gene3D" id="1.10.420.10">
    <property type="entry name" value="Peroxidase, domain 2"/>
    <property type="match status" value="1"/>
</dbReference>
<dbReference type="AlphaFoldDB" id="A0A059DBR5"/>
<comment type="cofactor">
    <cofactor evidence="2">
        <name>heme b</name>
        <dbReference type="ChEBI" id="CHEBI:60344"/>
    </cofactor>
</comment>
<dbReference type="InterPro" id="IPR000823">
    <property type="entry name" value="Peroxidase_pln"/>
</dbReference>